<evidence type="ECO:0000256" key="5">
    <source>
        <dbReference type="ARBA" id="ARBA00034321"/>
    </source>
</evidence>
<organism evidence="7">
    <name type="scientific">Ixodes ricinus</name>
    <name type="common">Common tick</name>
    <name type="synonym">Acarus ricinus</name>
    <dbReference type="NCBI Taxonomy" id="34613"/>
    <lineage>
        <taxon>Eukaryota</taxon>
        <taxon>Metazoa</taxon>
        <taxon>Ecdysozoa</taxon>
        <taxon>Arthropoda</taxon>
        <taxon>Chelicerata</taxon>
        <taxon>Arachnida</taxon>
        <taxon>Acari</taxon>
        <taxon>Parasitiformes</taxon>
        <taxon>Ixodida</taxon>
        <taxon>Ixodoidea</taxon>
        <taxon>Ixodidae</taxon>
        <taxon>Ixodinae</taxon>
        <taxon>Ixodes</taxon>
    </lineage>
</organism>
<keyword evidence="3 6" id="KW-0732">Signal</keyword>
<accession>V5H2T2</accession>
<comment type="subcellular location">
    <subcellularLocation>
        <location evidence="1">Secreted</location>
    </subcellularLocation>
</comment>
<proteinExistence type="evidence at transcript level"/>
<protein>
    <submittedName>
        <fullName evidence="7">Putative tick ixostatin</fullName>
    </submittedName>
</protein>
<keyword evidence="2" id="KW-0964">Secreted</keyword>
<evidence type="ECO:0000256" key="6">
    <source>
        <dbReference type="SAM" id="SignalP"/>
    </source>
</evidence>
<evidence type="ECO:0000256" key="2">
    <source>
        <dbReference type="ARBA" id="ARBA00022525"/>
    </source>
</evidence>
<feature type="signal peptide" evidence="6">
    <location>
        <begin position="1"/>
        <end position="18"/>
    </location>
</feature>
<dbReference type="Pfam" id="PF12115">
    <property type="entry name" value="Salp15"/>
    <property type="match status" value="1"/>
</dbReference>
<name>V5H2T2_IXORI</name>
<comment type="similarity">
    <text evidence="5">Belongs to the salp15 family.</text>
</comment>
<sequence length="118" mass="13257">MQLTLFVVVVTFVHLSCEVQLESSSGISGEMNYLTKKCKDNLKEQVKQRCNAHKFQTQLVQVSECKYKCGEEHDNGVTRGTSGQTFYRKNGTPCGHSKVCINGNCVEKCDLDFVWTIA</sequence>
<keyword evidence="4" id="KW-0325">Glycoprotein</keyword>
<evidence type="ECO:0000256" key="4">
    <source>
        <dbReference type="ARBA" id="ARBA00023180"/>
    </source>
</evidence>
<reference evidence="7" key="1">
    <citation type="journal article" date="2015" name="Sci. Rep.">
        <title>Tissue- and time-dependent transcription in Ixodes ricinus salivary glands and midguts when blood feeding on the vertebrate host.</title>
        <authorList>
            <person name="Kotsyfakis M."/>
            <person name="Schwarz A."/>
            <person name="Erhart J."/>
            <person name="Ribeiro J.M."/>
        </authorList>
    </citation>
    <scope>NUCLEOTIDE SEQUENCE</scope>
    <source>
        <tissue evidence="7">Salivary gland and midgut</tissue>
    </source>
</reference>
<dbReference type="InterPro" id="IPR021971">
    <property type="entry name" value="Salp15"/>
</dbReference>
<feature type="chain" id="PRO_5004737657" evidence="6">
    <location>
        <begin position="19"/>
        <end position="118"/>
    </location>
</feature>
<dbReference type="EMBL" id="GANP01015921">
    <property type="protein sequence ID" value="JAB68547.1"/>
    <property type="molecule type" value="mRNA"/>
</dbReference>
<evidence type="ECO:0000313" key="7">
    <source>
        <dbReference type="EMBL" id="JAB68547.1"/>
    </source>
</evidence>
<dbReference type="AlphaFoldDB" id="V5H2T2"/>
<dbReference type="GO" id="GO:0005576">
    <property type="term" value="C:extracellular region"/>
    <property type="evidence" value="ECO:0007669"/>
    <property type="project" value="UniProtKB-SubCell"/>
</dbReference>
<evidence type="ECO:0000256" key="3">
    <source>
        <dbReference type="ARBA" id="ARBA00022729"/>
    </source>
</evidence>
<evidence type="ECO:0000256" key="1">
    <source>
        <dbReference type="ARBA" id="ARBA00004613"/>
    </source>
</evidence>